<evidence type="ECO:0000313" key="2">
    <source>
        <dbReference type="EMBL" id="AHI53760.1"/>
    </source>
</evidence>
<dbReference type="EMBL" id="CP006934">
    <property type="protein sequence ID" value="AHI53760.1"/>
    <property type="molecule type" value="Genomic_DNA"/>
</dbReference>
<dbReference type="Proteomes" id="UP000019265">
    <property type="component" value="Chromosome"/>
</dbReference>
<evidence type="ECO:0000256" key="1">
    <source>
        <dbReference type="SAM" id="SignalP"/>
    </source>
</evidence>
<dbReference type="OrthoDB" id="390571at2"/>
<feature type="chain" id="PRO_5004875714" description="Lipoprotein" evidence="1">
    <location>
        <begin position="24"/>
        <end position="278"/>
    </location>
</feature>
<dbReference type="RefSeq" id="WP_025250896.1">
    <property type="nucleotide sequence ID" value="NZ_CP006934.1"/>
</dbReference>
<dbReference type="AlphaFoldDB" id="W6AA93"/>
<evidence type="ECO:0008006" key="4">
    <source>
        <dbReference type="Google" id="ProtNLM"/>
    </source>
</evidence>
<accession>W6AA93</accession>
<dbReference type="NCBIfam" id="NF038029">
    <property type="entry name" value="LP_plasma"/>
    <property type="match status" value="1"/>
</dbReference>
<reference evidence="2 3" key="1">
    <citation type="journal article" date="2014" name="Genome Biol. Evol.">
        <title>Molecular evolution of the substrate utilization strategies and putative virulence factors in mosquito-associated Spiroplasma species.</title>
        <authorList>
            <person name="Chang T.H."/>
            <person name="Lo W.S."/>
            <person name="Ku C."/>
            <person name="Chen L.L."/>
            <person name="Kuo C.H."/>
        </authorList>
    </citation>
    <scope>NUCLEOTIDE SEQUENCE [LARGE SCALE GENOMIC DNA]</scope>
    <source>
        <strain evidence="2">Ar-1343</strain>
    </source>
</reference>
<keyword evidence="3" id="KW-1185">Reference proteome</keyword>
<gene>
    <name evidence="2" type="ORF">SSABA_v1c03510</name>
</gene>
<protein>
    <recommendedName>
        <fullName evidence="4">Lipoprotein</fullName>
    </recommendedName>
</protein>
<dbReference type="HOGENOM" id="CLU_905870_0_0_14"/>
<evidence type="ECO:0000313" key="3">
    <source>
        <dbReference type="Proteomes" id="UP000019265"/>
    </source>
</evidence>
<feature type="signal peptide" evidence="1">
    <location>
        <begin position="1"/>
        <end position="23"/>
    </location>
</feature>
<dbReference type="InterPro" id="IPR054816">
    <property type="entry name" value="Lipoprotein_mollicutes-type_CS"/>
</dbReference>
<sequence length="278" mass="32349">MKKILSILAALTLSTTSTLSVVACESGENKYAKLKDLTDENVVEFFDEFGKEFSYQGDFIFLNDGEVVMDNNHEFIHTLDNLFLRIINDEMNKKLKMKETNYIANVFIDGSNEDEIKPLQKYEFTGSMKFMNLETGNIIKIQNIKFDFEQTNNIGVKDIFQKVLKDFLDYSFNYASDNDESLTWARFDAFPMVKPIMEGNLEECIEYMEYYMNPVTYKGSIYKEYSFKATVNSMKRYDTGYNKNQEFAKVEAEFQFTDPKVSKIINSNFVMCTSDLSK</sequence>
<name>W6AA93_9MOLU</name>
<organism evidence="2 3">
    <name type="scientific">Spiroplasma sabaudiense Ar-1343</name>
    <dbReference type="NCBI Taxonomy" id="1276257"/>
    <lineage>
        <taxon>Bacteria</taxon>
        <taxon>Bacillati</taxon>
        <taxon>Mycoplasmatota</taxon>
        <taxon>Mollicutes</taxon>
        <taxon>Entomoplasmatales</taxon>
        <taxon>Spiroplasmataceae</taxon>
        <taxon>Spiroplasma</taxon>
    </lineage>
</organism>
<proteinExistence type="predicted"/>
<dbReference type="KEGG" id="ssab:SSABA_v1c03510"/>
<dbReference type="PATRIC" id="fig|1276257.3.peg.360"/>
<dbReference type="PROSITE" id="PS51257">
    <property type="entry name" value="PROKAR_LIPOPROTEIN"/>
    <property type="match status" value="1"/>
</dbReference>
<keyword evidence="1" id="KW-0732">Signal</keyword>